<dbReference type="EMBL" id="AVOT02001576">
    <property type="protein sequence ID" value="MBW0467415.1"/>
    <property type="molecule type" value="Genomic_DNA"/>
</dbReference>
<gene>
    <name evidence="1" type="ORF">O181_007130</name>
</gene>
<protein>
    <submittedName>
        <fullName evidence="1">Uncharacterized protein</fullName>
    </submittedName>
</protein>
<evidence type="ECO:0000313" key="1">
    <source>
        <dbReference type="EMBL" id="MBW0467415.1"/>
    </source>
</evidence>
<comment type="caution">
    <text evidence="1">The sequence shown here is derived from an EMBL/GenBank/DDBJ whole genome shotgun (WGS) entry which is preliminary data.</text>
</comment>
<accession>A0A9Q3BMB9</accession>
<evidence type="ECO:0000313" key="2">
    <source>
        <dbReference type="Proteomes" id="UP000765509"/>
    </source>
</evidence>
<proteinExistence type="predicted"/>
<name>A0A9Q3BMB9_9BASI</name>
<dbReference type="AlphaFoldDB" id="A0A9Q3BMB9"/>
<dbReference type="Proteomes" id="UP000765509">
    <property type="component" value="Unassembled WGS sequence"/>
</dbReference>
<organism evidence="1 2">
    <name type="scientific">Austropuccinia psidii MF-1</name>
    <dbReference type="NCBI Taxonomy" id="1389203"/>
    <lineage>
        <taxon>Eukaryota</taxon>
        <taxon>Fungi</taxon>
        <taxon>Dikarya</taxon>
        <taxon>Basidiomycota</taxon>
        <taxon>Pucciniomycotina</taxon>
        <taxon>Pucciniomycetes</taxon>
        <taxon>Pucciniales</taxon>
        <taxon>Sphaerophragmiaceae</taxon>
        <taxon>Austropuccinia</taxon>
    </lineage>
</organism>
<sequence length="154" mass="17289">MPSTPRDFQPVLFTIPYSNPPPSPSSSTSRTAFILTVRLSPMVTSPQLQPVASSSRRREVFSPLLFCAAQSFQERECWPIPVTREDSDMVSEGQDSVARLFIRVDRNSREVIMCAKDRNIPGTSSEEMASKLVLYEDELINGFQRTSDDLGKNN</sequence>
<keyword evidence="2" id="KW-1185">Reference proteome</keyword>
<reference evidence="1" key="1">
    <citation type="submission" date="2021-03" db="EMBL/GenBank/DDBJ databases">
        <title>Draft genome sequence of rust myrtle Austropuccinia psidii MF-1, a brazilian biotype.</title>
        <authorList>
            <person name="Quecine M.C."/>
            <person name="Pachon D.M.R."/>
            <person name="Bonatelli M.L."/>
            <person name="Correr F.H."/>
            <person name="Franceschini L.M."/>
            <person name="Leite T.F."/>
            <person name="Margarido G.R.A."/>
            <person name="Almeida C.A."/>
            <person name="Ferrarezi J.A."/>
            <person name="Labate C.A."/>
        </authorList>
    </citation>
    <scope>NUCLEOTIDE SEQUENCE</scope>
    <source>
        <strain evidence="1">MF-1</strain>
    </source>
</reference>